<accession>A0A921E0D5</accession>
<evidence type="ECO:0000313" key="1">
    <source>
        <dbReference type="EMBL" id="HJE22858.1"/>
    </source>
</evidence>
<comment type="caution">
    <text evidence="1">The sequence shown here is derived from an EMBL/GenBank/DDBJ whole genome shotgun (WGS) entry which is preliminary data.</text>
</comment>
<proteinExistence type="predicted"/>
<evidence type="ECO:0008006" key="3">
    <source>
        <dbReference type="Google" id="ProtNLM"/>
    </source>
</evidence>
<name>A0A921E0D5_9HYPH</name>
<sequence length="249" mass="28437">MIAFRPKELQRITGVRAASRKTNRASFCGVVPWFDLENLMGASRTDGTSFEGIIEFESLLEHDFLVLTRSDGITTEVRPQPRKVDWFDLRSRKWRVHIPDFAVVRRGCSRPIYVQVKPKVKADVLAEELGLIADEFHRQNLPFEVWTEVEIRRQPVFGNAELLFEHCGPREDVEALDRVREVLRNAPRTVKTIAQIKEASGIGGRTLGAVLRLHILREVALDLEKPIDDRALVRSVRVIRDPAADQRAV</sequence>
<dbReference type="AlphaFoldDB" id="A0A921E0D5"/>
<dbReference type="Proteomes" id="UP000742631">
    <property type="component" value="Unassembled WGS sequence"/>
</dbReference>
<dbReference type="EMBL" id="DYYG01000013">
    <property type="protein sequence ID" value="HJE22858.1"/>
    <property type="molecule type" value="Genomic_DNA"/>
</dbReference>
<organism evidence="1 2">
    <name type="scientific">Methylorubrum populi</name>
    <dbReference type="NCBI Taxonomy" id="223967"/>
    <lineage>
        <taxon>Bacteria</taxon>
        <taxon>Pseudomonadati</taxon>
        <taxon>Pseudomonadota</taxon>
        <taxon>Alphaproteobacteria</taxon>
        <taxon>Hyphomicrobiales</taxon>
        <taxon>Methylobacteriaceae</taxon>
        <taxon>Methylorubrum</taxon>
    </lineage>
</organism>
<gene>
    <name evidence="1" type="ORF">K8W01_04295</name>
</gene>
<protein>
    <recommendedName>
        <fullName evidence="3">TnsA endonuclease N-terminal domain-containing protein</fullName>
    </recommendedName>
</protein>
<reference evidence="1" key="2">
    <citation type="submission" date="2021-09" db="EMBL/GenBank/DDBJ databases">
        <authorList>
            <person name="Gilroy R."/>
        </authorList>
    </citation>
    <scope>NUCLEOTIDE SEQUENCE</scope>
    <source>
        <strain evidence="1">316</strain>
    </source>
</reference>
<evidence type="ECO:0000313" key="2">
    <source>
        <dbReference type="Proteomes" id="UP000742631"/>
    </source>
</evidence>
<reference evidence="1" key="1">
    <citation type="journal article" date="2021" name="PeerJ">
        <title>Extensive microbial diversity within the chicken gut microbiome revealed by metagenomics and culture.</title>
        <authorList>
            <person name="Gilroy R."/>
            <person name="Ravi A."/>
            <person name="Getino M."/>
            <person name="Pursley I."/>
            <person name="Horton D.L."/>
            <person name="Alikhan N.F."/>
            <person name="Baker D."/>
            <person name="Gharbi K."/>
            <person name="Hall N."/>
            <person name="Watson M."/>
            <person name="Adriaenssens E.M."/>
            <person name="Foster-Nyarko E."/>
            <person name="Jarju S."/>
            <person name="Secka A."/>
            <person name="Antonio M."/>
            <person name="Oren A."/>
            <person name="Chaudhuri R.R."/>
            <person name="La Ragione R."/>
            <person name="Hildebrand F."/>
            <person name="Pallen M.J."/>
        </authorList>
    </citation>
    <scope>NUCLEOTIDE SEQUENCE</scope>
    <source>
        <strain evidence="1">316</strain>
    </source>
</reference>